<dbReference type="PATRIC" id="fig|1678637.3.peg.1548"/>
<dbReference type="GO" id="GO:0051213">
    <property type="term" value="F:dioxygenase activity"/>
    <property type="evidence" value="ECO:0007669"/>
    <property type="project" value="UniProtKB-KW"/>
</dbReference>
<organism evidence="3 4">
    <name type="scientific">Streptomyces caatingaensis</name>
    <dbReference type="NCBI Taxonomy" id="1678637"/>
    <lineage>
        <taxon>Bacteria</taxon>
        <taxon>Bacillati</taxon>
        <taxon>Actinomycetota</taxon>
        <taxon>Actinomycetes</taxon>
        <taxon>Kitasatosporales</taxon>
        <taxon>Streptomycetaceae</taxon>
        <taxon>Streptomyces</taxon>
    </lineage>
</organism>
<keyword evidence="3" id="KW-0560">Oxidoreductase</keyword>
<gene>
    <name evidence="3" type="ORF">AC230_07120</name>
</gene>
<dbReference type="InterPro" id="IPR029068">
    <property type="entry name" value="Glyas_Bleomycin-R_OHBP_Dase"/>
</dbReference>
<comment type="caution">
    <text evidence="3">The sequence shown here is derived from an EMBL/GenBank/DDBJ whole genome shotgun (WGS) entry which is preliminary data.</text>
</comment>
<protein>
    <submittedName>
        <fullName evidence="3">Glyoxalase/bleomycin resistance protein/dioxygenase</fullName>
    </submittedName>
</protein>
<evidence type="ECO:0000313" key="3">
    <source>
        <dbReference type="EMBL" id="KNB53213.1"/>
    </source>
</evidence>
<dbReference type="SUPFAM" id="SSF54593">
    <property type="entry name" value="Glyoxalase/Bleomycin resistance protein/Dihydroxybiphenyl dioxygenase"/>
    <property type="match status" value="1"/>
</dbReference>
<keyword evidence="3" id="KW-0223">Dioxygenase</keyword>
<dbReference type="RefSeq" id="WP_049715190.1">
    <property type="nucleotide sequence ID" value="NZ_LFXA01000003.1"/>
</dbReference>
<feature type="domain" description="Glyoxalase-like" evidence="2">
    <location>
        <begin position="20"/>
        <end position="60"/>
    </location>
</feature>
<dbReference type="InterPro" id="IPR041581">
    <property type="entry name" value="Glyoxalase_6"/>
</dbReference>
<dbReference type="Gene3D" id="3.10.180.10">
    <property type="entry name" value="2,3-Dihydroxybiphenyl 1,2-Dioxygenase, domain 1"/>
    <property type="match status" value="1"/>
</dbReference>
<dbReference type="Pfam" id="PF18029">
    <property type="entry name" value="Glyoxalase_6"/>
    <property type="match status" value="1"/>
</dbReference>
<evidence type="ECO:0000313" key="4">
    <source>
        <dbReference type="Proteomes" id="UP000037288"/>
    </source>
</evidence>
<sequence length="70" mass="7171">MASRVSELVVEAADVSPTDDGQDAEPARLLALGAAPVDAGRSGGGRYVLADPEGNGFCLLPVRIPPVRAR</sequence>
<accession>A0A0K9XIU9</accession>
<dbReference type="EMBL" id="LFXA01000003">
    <property type="protein sequence ID" value="KNB53213.1"/>
    <property type="molecule type" value="Genomic_DNA"/>
</dbReference>
<reference evidence="4" key="1">
    <citation type="submission" date="2015-07" db="EMBL/GenBank/DDBJ databases">
        <title>Draft genome sequence of Streptomyces sp. CMAA 1322, a bacterium isolated from Caatinga biome, from dry forest semiarid of Brazil.</title>
        <authorList>
            <person name="Santos S.N."/>
            <person name="Gacesa R."/>
            <person name="Taketani R.G."/>
            <person name="Long P.F."/>
            <person name="Melo I.S."/>
        </authorList>
    </citation>
    <scope>NUCLEOTIDE SEQUENCE [LARGE SCALE GENOMIC DNA]</scope>
    <source>
        <strain evidence="4">CMAA 1322</strain>
    </source>
</reference>
<name>A0A0K9XIU9_9ACTN</name>
<evidence type="ECO:0000256" key="1">
    <source>
        <dbReference type="SAM" id="MobiDB-lite"/>
    </source>
</evidence>
<evidence type="ECO:0000259" key="2">
    <source>
        <dbReference type="Pfam" id="PF18029"/>
    </source>
</evidence>
<dbReference type="Proteomes" id="UP000037288">
    <property type="component" value="Unassembled WGS sequence"/>
</dbReference>
<feature type="region of interest" description="Disordered" evidence="1">
    <location>
        <begin position="1"/>
        <end position="23"/>
    </location>
</feature>
<keyword evidence="4" id="KW-1185">Reference proteome</keyword>
<dbReference type="STRING" id="1678637.AC230_07120"/>
<dbReference type="AlphaFoldDB" id="A0A0K9XIU9"/>
<proteinExistence type="predicted"/>
<dbReference type="OrthoDB" id="3295209at2"/>